<gene>
    <name evidence="8" type="ORF">DY240_21380</name>
</gene>
<feature type="transmembrane region" description="Helical" evidence="6">
    <location>
        <begin position="160"/>
        <end position="179"/>
    </location>
</feature>
<dbReference type="SUPFAM" id="SSF103481">
    <property type="entry name" value="Multidrug resistance efflux transporter EmrE"/>
    <property type="match status" value="1"/>
</dbReference>
<feature type="transmembrane region" description="Helical" evidence="6">
    <location>
        <begin position="131"/>
        <end position="148"/>
    </location>
</feature>
<dbReference type="PANTHER" id="PTHR32322">
    <property type="entry name" value="INNER MEMBRANE TRANSPORTER"/>
    <property type="match status" value="1"/>
</dbReference>
<dbReference type="RefSeq" id="WP_119661870.1">
    <property type="nucleotide sequence ID" value="NZ_QUAL01000189.1"/>
</dbReference>
<feature type="domain" description="EamA" evidence="7">
    <location>
        <begin position="129"/>
        <end position="214"/>
    </location>
</feature>
<comment type="caution">
    <text evidence="8">The sequence shown here is derived from an EMBL/GenBank/DDBJ whole genome shotgun (WGS) entry which is preliminary data.</text>
</comment>
<feature type="transmembrane region" description="Helical" evidence="6">
    <location>
        <begin position="105"/>
        <end position="125"/>
    </location>
</feature>
<protein>
    <submittedName>
        <fullName evidence="8">EamA family transporter</fullName>
    </submittedName>
</protein>
<dbReference type="GO" id="GO:0016020">
    <property type="term" value="C:membrane"/>
    <property type="evidence" value="ECO:0007669"/>
    <property type="project" value="UniProtKB-SubCell"/>
</dbReference>
<name>A0A418KLB1_9ACTN</name>
<evidence type="ECO:0000256" key="4">
    <source>
        <dbReference type="ARBA" id="ARBA00022989"/>
    </source>
</evidence>
<evidence type="ECO:0000313" key="8">
    <source>
        <dbReference type="EMBL" id="RIQ18320.1"/>
    </source>
</evidence>
<feature type="transmembrane region" description="Helical" evidence="6">
    <location>
        <begin position="199"/>
        <end position="224"/>
    </location>
</feature>
<keyword evidence="4 6" id="KW-1133">Transmembrane helix</keyword>
<dbReference type="Proteomes" id="UP000284057">
    <property type="component" value="Unassembled WGS sequence"/>
</dbReference>
<dbReference type="Pfam" id="PF00892">
    <property type="entry name" value="EamA"/>
    <property type="match status" value="2"/>
</dbReference>
<evidence type="ECO:0000256" key="1">
    <source>
        <dbReference type="ARBA" id="ARBA00004141"/>
    </source>
</evidence>
<feature type="transmembrane region" description="Helical" evidence="6">
    <location>
        <begin position="50"/>
        <end position="69"/>
    </location>
</feature>
<evidence type="ECO:0000256" key="3">
    <source>
        <dbReference type="ARBA" id="ARBA00022692"/>
    </source>
</evidence>
<evidence type="ECO:0000256" key="2">
    <source>
        <dbReference type="ARBA" id="ARBA00007362"/>
    </source>
</evidence>
<evidence type="ECO:0000256" key="6">
    <source>
        <dbReference type="SAM" id="Phobius"/>
    </source>
</evidence>
<evidence type="ECO:0000256" key="5">
    <source>
        <dbReference type="ARBA" id="ARBA00023136"/>
    </source>
</evidence>
<keyword evidence="9" id="KW-1185">Reference proteome</keyword>
<keyword evidence="5 6" id="KW-0472">Membrane</keyword>
<feature type="domain" description="EamA" evidence="7">
    <location>
        <begin position="18"/>
        <end position="119"/>
    </location>
</feature>
<comment type="subcellular location">
    <subcellularLocation>
        <location evidence="1">Membrane</location>
        <topology evidence="1">Multi-pass membrane protein</topology>
    </subcellularLocation>
</comment>
<dbReference type="InterPro" id="IPR050638">
    <property type="entry name" value="AA-Vitamin_Transporters"/>
</dbReference>
<evidence type="ECO:0000313" key="9">
    <source>
        <dbReference type="Proteomes" id="UP000284057"/>
    </source>
</evidence>
<feature type="transmembrane region" description="Helical" evidence="6">
    <location>
        <begin position="20"/>
        <end position="38"/>
    </location>
</feature>
<keyword evidence="3 6" id="KW-0812">Transmembrane</keyword>
<sequence length="246" mass="25061">MRATRSAGLAVMGRPDDHPLYGAAIRALPAGLILLAACRRLPRGVWSWRSLVLGVLNVGAFFVLLYLAALLLPSSVAATVMAAAPAVMMLLAWALLAQRPRARQLAAAGAGLAGVALMVGAGTQAQDVRGVLASFAAMAMSSLGYVLARRWGDGVDVLSSTAWQLVAGGVVLLPFAVAVEGAPPAVDGAAVAGFASMTLVATALAFVAWFAGLVLVLGGVLLGLRTRRDRAAVVPAGDDGRTALNR</sequence>
<dbReference type="PANTHER" id="PTHR32322:SF2">
    <property type="entry name" value="EAMA DOMAIN-CONTAINING PROTEIN"/>
    <property type="match status" value="1"/>
</dbReference>
<dbReference type="InterPro" id="IPR000620">
    <property type="entry name" value="EamA_dom"/>
</dbReference>
<dbReference type="EMBL" id="QUAL01000189">
    <property type="protein sequence ID" value="RIQ18320.1"/>
    <property type="molecule type" value="Genomic_DNA"/>
</dbReference>
<evidence type="ECO:0000259" key="7">
    <source>
        <dbReference type="Pfam" id="PF00892"/>
    </source>
</evidence>
<accession>A0A418KLB1</accession>
<feature type="transmembrane region" description="Helical" evidence="6">
    <location>
        <begin position="75"/>
        <end position="96"/>
    </location>
</feature>
<organism evidence="8 9">
    <name type="scientific">Jiangella rhizosphaerae</name>
    <dbReference type="NCBI Taxonomy" id="2293569"/>
    <lineage>
        <taxon>Bacteria</taxon>
        <taxon>Bacillati</taxon>
        <taxon>Actinomycetota</taxon>
        <taxon>Actinomycetes</taxon>
        <taxon>Jiangellales</taxon>
        <taxon>Jiangellaceae</taxon>
        <taxon>Jiangella</taxon>
    </lineage>
</organism>
<dbReference type="AlphaFoldDB" id="A0A418KLB1"/>
<dbReference type="InterPro" id="IPR037185">
    <property type="entry name" value="EmrE-like"/>
</dbReference>
<reference evidence="8 9" key="1">
    <citation type="submission" date="2018-09" db="EMBL/GenBank/DDBJ databases">
        <title>Isolation, diversity and antifungal activity of actinobacteria from wheat.</title>
        <authorList>
            <person name="Han C."/>
        </authorList>
    </citation>
    <scope>NUCLEOTIDE SEQUENCE [LARGE SCALE GENOMIC DNA]</scope>
    <source>
        <strain evidence="8 9">NEAU-YY265</strain>
    </source>
</reference>
<dbReference type="OrthoDB" id="5430053at2"/>
<comment type="similarity">
    <text evidence="2">Belongs to the EamA transporter family.</text>
</comment>
<proteinExistence type="inferred from homology"/>